<protein>
    <submittedName>
        <fullName evidence="2">Uncharacterized protein</fullName>
    </submittedName>
</protein>
<gene>
    <name evidence="2" type="ORF">FDA38_21915</name>
</gene>
<keyword evidence="3" id="KW-1185">Reference proteome</keyword>
<reference evidence="2 3" key="1">
    <citation type="submission" date="2019-04" db="EMBL/GenBank/DDBJ databases">
        <title>Kribbella sp. NEAU-THZ 27 nov., a novel actinomycete isolated from soil.</title>
        <authorList>
            <person name="Duan L."/>
        </authorList>
    </citation>
    <scope>NUCLEOTIDE SEQUENCE [LARGE SCALE GENOMIC DNA]</scope>
    <source>
        <strain evidence="3">NEAU-THZ27</strain>
    </source>
</reference>
<dbReference type="OrthoDB" id="3812884at2"/>
<feature type="compositionally biased region" description="Pro residues" evidence="1">
    <location>
        <begin position="323"/>
        <end position="332"/>
    </location>
</feature>
<dbReference type="EMBL" id="SZPZ01000003">
    <property type="protein sequence ID" value="TKK77787.1"/>
    <property type="molecule type" value="Genomic_DNA"/>
</dbReference>
<comment type="caution">
    <text evidence="2">The sequence shown here is derived from an EMBL/GenBank/DDBJ whole genome shotgun (WGS) entry which is preliminary data.</text>
</comment>
<dbReference type="RefSeq" id="WP_137255958.1">
    <property type="nucleotide sequence ID" value="NZ_JBHSPQ010000002.1"/>
</dbReference>
<sequence length="332" mass="36072">MVSSFDELMQVQAAVTVAVLQAHHSSWNNQYVVLPHDTQEVSGVSWDGSIKYHPLDVIEPLREMFDRAGQQHDSETLDRYREALRTVFHENIHLLAGPGTSLAFPLDAYEGKAHRTFEEAVTERATQNELNNFITRLGLEQVAPRISGAQAGAYGAYVPAVDSFSAAVGADVGLDADEVIRRMAVVNSAQKFPVAAELLYSKHLSELVPETAKADAIRRIAEAMHAPLATVHDYNSKDPSDVAISALAGRSAFRQASAEVEKIAAEWSGNQDLRRTLDAGLGATTPLHKPRRDDHAAEGPHTNGGDSPHRPSWNAKPADRRPTPGPSRSPGD</sequence>
<feature type="region of interest" description="Disordered" evidence="1">
    <location>
        <begin position="281"/>
        <end position="332"/>
    </location>
</feature>
<dbReference type="AlphaFoldDB" id="A0A4U3LTF4"/>
<organism evidence="2 3">
    <name type="scientific">Kribbella jiaozuonensis</name>
    <dbReference type="NCBI Taxonomy" id="2575441"/>
    <lineage>
        <taxon>Bacteria</taxon>
        <taxon>Bacillati</taxon>
        <taxon>Actinomycetota</taxon>
        <taxon>Actinomycetes</taxon>
        <taxon>Propionibacteriales</taxon>
        <taxon>Kribbellaceae</taxon>
        <taxon>Kribbella</taxon>
    </lineage>
</organism>
<evidence type="ECO:0000313" key="3">
    <source>
        <dbReference type="Proteomes" id="UP000305836"/>
    </source>
</evidence>
<dbReference type="Proteomes" id="UP000305836">
    <property type="component" value="Unassembled WGS sequence"/>
</dbReference>
<accession>A0A4U3LTF4</accession>
<evidence type="ECO:0000313" key="2">
    <source>
        <dbReference type="EMBL" id="TKK77787.1"/>
    </source>
</evidence>
<proteinExistence type="predicted"/>
<name>A0A4U3LTF4_9ACTN</name>
<evidence type="ECO:0000256" key="1">
    <source>
        <dbReference type="SAM" id="MobiDB-lite"/>
    </source>
</evidence>